<keyword evidence="5" id="KW-1185">Reference proteome</keyword>
<dbReference type="RefSeq" id="WP_048312257.1">
    <property type="nucleotide sequence ID" value="NZ_CP119526.1"/>
</dbReference>
<comment type="function">
    <text evidence="2">Hydrolyzes RNA 2',3'-cyclic phosphodiester to an RNA 2'-phosphomonoester.</text>
</comment>
<dbReference type="Gene3D" id="3.90.1140.10">
    <property type="entry name" value="Cyclic phosphodiesterase"/>
    <property type="match status" value="1"/>
</dbReference>
<evidence type="ECO:0000256" key="2">
    <source>
        <dbReference type="HAMAP-Rule" id="MF_01940"/>
    </source>
</evidence>
<dbReference type="Pfam" id="PF02834">
    <property type="entry name" value="LigT_PEase"/>
    <property type="match status" value="1"/>
</dbReference>
<dbReference type="GO" id="GO:0004113">
    <property type="term" value="F:2',3'-cyclic-nucleotide 3'-phosphodiesterase activity"/>
    <property type="evidence" value="ECO:0007669"/>
    <property type="project" value="InterPro"/>
</dbReference>
<dbReference type="HAMAP" id="MF_01940">
    <property type="entry name" value="RNA_CPDase"/>
    <property type="match status" value="1"/>
</dbReference>
<evidence type="ECO:0000256" key="1">
    <source>
        <dbReference type="ARBA" id="ARBA00022801"/>
    </source>
</evidence>
<gene>
    <name evidence="4" type="ORF">AB986_15885</name>
</gene>
<sequence>MGTHYFFALPIQPELRQMLEQVSREIDLDLFKHIVYPEDYHVTLAFLGDASEEQLSSLHEQLSDVVTTFPPFELKAERIAAFGREKKPRVLYASVQINAWLDKLHRAVVHACSKSGFIVDQREYRPHITLAKKWRDSNKEITPDWPTLICDSQEVSCLNLYKVAPTEKPRYQVVRTYAFNKL</sequence>
<dbReference type="STRING" id="157733.AB986_15885"/>
<organism evidence="4 5">
    <name type="scientific">Guptibacillus hwajinpoensis</name>
    <dbReference type="NCBI Taxonomy" id="208199"/>
    <lineage>
        <taxon>Bacteria</taxon>
        <taxon>Bacillati</taxon>
        <taxon>Bacillota</taxon>
        <taxon>Bacilli</taxon>
        <taxon>Bacillales</taxon>
        <taxon>Guptibacillaceae</taxon>
        <taxon>Guptibacillus</taxon>
    </lineage>
</organism>
<name>A0A0J6CW02_9BACL</name>
<feature type="active site" description="Proton acceptor" evidence="2">
    <location>
        <position position="127"/>
    </location>
</feature>
<dbReference type="OrthoDB" id="9789350at2"/>
<dbReference type="EC" id="3.1.4.58" evidence="2"/>
<feature type="short sequence motif" description="HXTX 1" evidence="2">
    <location>
        <begin position="41"/>
        <end position="44"/>
    </location>
</feature>
<dbReference type="PANTHER" id="PTHR35561:SF1">
    <property type="entry name" value="RNA 2',3'-CYCLIC PHOSPHODIESTERASE"/>
    <property type="match status" value="1"/>
</dbReference>
<comment type="similarity">
    <text evidence="2">Belongs to the 2H phosphoesterase superfamily. ThpR family.</text>
</comment>
<comment type="caution">
    <text evidence="4">The sequence shown here is derived from an EMBL/GenBank/DDBJ whole genome shotgun (WGS) entry which is preliminary data.</text>
</comment>
<reference evidence="4" key="1">
    <citation type="submission" date="2015-06" db="EMBL/GenBank/DDBJ databases">
        <authorList>
            <person name="Liu B."/>
            <person name="Wang J."/>
            <person name="Zhu Y."/>
            <person name="Liu G."/>
            <person name="Chen Q."/>
            <person name="Zheng C."/>
            <person name="Che J."/>
            <person name="Ge C."/>
            <person name="Shi H."/>
            <person name="Pan Z."/>
            <person name="Liu X."/>
        </authorList>
    </citation>
    <scope>NUCLEOTIDE SEQUENCE [LARGE SCALE GENOMIC DNA]</scope>
    <source>
        <strain evidence="4">DSM 16346</strain>
    </source>
</reference>
<dbReference type="SUPFAM" id="SSF55144">
    <property type="entry name" value="LigT-like"/>
    <property type="match status" value="1"/>
</dbReference>
<feature type="active site" description="Proton donor" evidence="2">
    <location>
        <position position="41"/>
    </location>
</feature>
<evidence type="ECO:0000313" key="5">
    <source>
        <dbReference type="Proteomes" id="UP000035996"/>
    </source>
</evidence>
<dbReference type="InterPro" id="IPR014051">
    <property type="entry name" value="Phosphoesterase_HXTX"/>
</dbReference>
<keyword evidence="1 2" id="KW-0378">Hydrolase</keyword>
<comment type="catalytic activity">
    <reaction evidence="2">
        <text>a 3'-end 2',3'-cyclophospho-ribonucleotide-RNA + H2O = a 3'-end 2'-phospho-ribonucleotide-RNA + H(+)</text>
        <dbReference type="Rhea" id="RHEA:11828"/>
        <dbReference type="Rhea" id="RHEA-COMP:10464"/>
        <dbReference type="Rhea" id="RHEA-COMP:17353"/>
        <dbReference type="ChEBI" id="CHEBI:15377"/>
        <dbReference type="ChEBI" id="CHEBI:15378"/>
        <dbReference type="ChEBI" id="CHEBI:83064"/>
        <dbReference type="ChEBI" id="CHEBI:173113"/>
        <dbReference type="EC" id="3.1.4.58"/>
    </reaction>
</comment>
<dbReference type="EMBL" id="LELK01000004">
    <property type="protein sequence ID" value="KMM37338.1"/>
    <property type="molecule type" value="Genomic_DNA"/>
</dbReference>
<evidence type="ECO:0000259" key="3">
    <source>
        <dbReference type="Pfam" id="PF02834"/>
    </source>
</evidence>
<dbReference type="PANTHER" id="PTHR35561">
    <property type="entry name" value="RNA 2',3'-CYCLIC PHOSPHODIESTERASE"/>
    <property type="match status" value="1"/>
</dbReference>
<dbReference type="InterPro" id="IPR009097">
    <property type="entry name" value="Cyclic_Pdiesterase"/>
</dbReference>
<dbReference type="GO" id="GO:0008664">
    <property type="term" value="F:RNA 2',3'-cyclic 3'-phosphodiesterase activity"/>
    <property type="evidence" value="ECO:0007669"/>
    <property type="project" value="UniProtKB-EC"/>
</dbReference>
<feature type="short sequence motif" description="HXTX 2" evidence="2">
    <location>
        <begin position="127"/>
        <end position="130"/>
    </location>
</feature>
<evidence type="ECO:0000313" key="4">
    <source>
        <dbReference type="EMBL" id="KMM37338.1"/>
    </source>
</evidence>
<dbReference type="InterPro" id="IPR004175">
    <property type="entry name" value="RNA_CPDase"/>
</dbReference>
<dbReference type="AlphaFoldDB" id="A0A0J6CW02"/>
<feature type="domain" description="Phosphoesterase HXTX" evidence="3">
    <location>
        <begin position="10"/>
        <end position="92"/>
    </location>
</feature>
<protein>
    <recommendedName>
        <fullName evidence="2">RNA 2',3'-cyclic phosphodiesterase</fullName>
        <shortName evidence="2">RNA 2',3'-CPDase</shortName>
        <ecNumber evidence="2">3.1.4.58</ecNumber>
    </recommendedName>
</protein>
<accession>A0A0J6CW02</accession>
<dbReference type="NCBIfam" id="TIGR02258">
    <property type="entry name" value="2_5_ligase"/>
    <property type="match status" value="1"/>
</dbReference>
<dbReference type="PATRIC" id="fig|157733.3.peg.1262"/>
<proteinExistence type="inferred from homology"/>
<dbReference type="Proteomes" id="UP000035996">
    <property type="component" value="Unassembled WGS sequence"/>
</dbReference>